<keyword evidence="2" id="KW-0812">Transmembrane</keyword>
<protein>
    <submittedName>
        <fullName evidence="3">Uncharacterized protein</fullName>
    </submittedName>
</protein>
<dbReference type="EMBL" id="CAMPGE010003350">
    <property type="protein sequence ID" value="CAI2362183.1"/>
    <property type="molecule type" value="Genomic_DNA"/>
</dbReference>
<dbReference type="Proteomes" id="UP001295684">
    <property type="component" value="Unassembled WGS sequence"/>
</dbReference>
<feature type="region of interest" description="Disordered" evidence="1">
    <location>
        <begin position="382"/>
        <end position="419"/>
    </location>
</feature>
<evidence type="ECO:0000313" key="3">
    <source>
        <dbReference type="EMBL" id="CAI2362183.1"/>
    </source>
</evidence>
<dbReference type="AlphaFoldDB" id="A0AAD1UBL7"/>
<reference evidence="3" key="1">
    <citation type="submission" date="2023-07" db="EMBL/GenBank/DDBJ databases">
        <authorList>
            <consortium name="AG Swart"/>
            <person name="Singh M."/>
            <person name="Singh A."/>
            <person name="Seah K."/>
            <person name="Emmerich C."/>
        </authorList>
    </citation>
    <scope>NUCLEOTIDE SEQUENCE</scope>
    <source>
        <strain evidence="3">DP1</strain>
    </source>
</reference>
<keyword evidence="2" id="KW-1133">Transmembrane helix</keyword>
<organism evidence="3 4">
    <name type="scientific">Euplotes crassus</name>
    <dbReference type="NCBI Taxonomy" id="5936"/>
    <lineage>
        <taxon>Eukaryota</taxon>
        <taxon>Sar</taxon>
        <taxon>Alveolata</taxon>
        <taxon>Ciliophora</taxon>
        <taxon>Intramacronucleata</taxon>
        <taxon>Spirotrichea</taxon>
        <taxon>Hypotrichia</taxon>
        <taxon>Euplotida</taxon>
        <taxon>Euplotidae</taxon>
        <taxon>Moneuplotes</taxon>
    </lineage>
</organism>
<keyword evidence="2" id="KW-0472">Membrane</keyword>
<evidence type="ECO:0000256" key="1">
    <source>
        <dbReference type="SAM" id="MobiDB-lite"/>
    </source>
</evidence>
<keyword evidence="4" id="KW-1185">Reference proteome</keyword>
<proteinExistence type="predicted"/>
<feature type="transmembrane region" description="Helical" evidence="2">
    <location>
        <begin position="320"/>
        <end position="346"/>
    </location>
</feature>
<sequence length="586" mass="68888">MKKVFKYIGRKVSNFNRFSQSVTFEAKIKTRWIDFFGGLATFIVTGLIIVYGVILFARLMQKVDVQLNRNIIRTNLRTDPNAIDITEFDKIEFKIVVHKWNVPAYIPTHDIAEILTLQLFYYLQENNTAEQLPLKFKECSPELTKYDHHFSIVKHWCFSLQGKQISGVSTTNFDYKGVTAFMEVCFDHLNYICQSPALLNDVLSGLRVELFATSKYVDLNDIDSPIKEYVDRLDTTDLHPKVKMYPHINIEKHELILEDSWWLTVSEPDPIKFNKVCEKEKIEKFQTFYMDTDTVARSAYWVQIQVSPDIFQYRRKIFTFLELTGILGGIFEIFEVSFALLLGLFYNYFSKKSLLKEIHKSMKQLESTRRELDEIKAKILSKESSEKEQRSSMNHHSNLREEIQDQDDNEGGEDEKEQEPSFLKYLKQKEQRNLNDLLKQEKIEQKVQNFSYGDNKMPKNFIKVKERDSVILESFEDQRDCIDILFRIKTLETQVKYLLFKDKDYSTPKNEDNPDLNKSSSSLLKKEPEAINSDIQGIQLFNYKSLYQKGLLPHQPSMIDQRKNLYKINEESKDENGLSEQDAKML</sequence>
<evidence type="ECO:0000256" key="2">
    <source>
        <dbReference type="SAM" id="Phobius"/>
    </source>
</evidence>
<feature type="transmembrane region" description="Helical" evidence="2">
    <location>
        <begin position="35"/>
        <end position="57"/>
    </location>
</feature>
<comment type="caution">
    <text evidence="3">The sequence shown here is derived from an EMBL/GenBank/DDBJ whole genome shotgun (WGS) entry which is preliminary data.</text>
</comment>
<gene>
    <name evidence="3" type="ORF">ECRASSUSDP1_LOCUS3505</name>
</gene>
<feature type="compositionally biased region" description="Acidic residues" evidence="1">
    <location>
        <begin position="404"/>
        <end position="417"/>
    </location>
</feature>
<accession>A0AAD1UBL7</accession>
<feature type="region of interest" description="Disordered" evidence="1">
    <location>
        <begin position="504"/>
        <end position="524"/>
    </location>
</feature>
<name>A0AAD1UBL7_EUPCR</name>
<evidence type="ECO:0000313" key="4">
    <source>
        <dbReference type="Proteomes" id="UP001295684"/>
    </source>
</evidence>